<keyword evidence="3" id="KW-0808">Transferase</keyword>
<evidence type="ECO:0000256" key="1">
    <source>
        <dbReference type="ARBA" id="ARBA00034120"/>
    </source>
</evidence>
<dbReference type="AlphaFoldDB" id="A0A1H8DA76"/>
<name>A0A1H8DA76_9SPHI</name>
<keyword evidence="3" id="KW-0548">Nucleotidyltransferase</keyword>
<dbReference type="PROSITE" id="PS50878">
    <property type="entry name" value="RT_POL"/>
    <property type="match status" value="1"/>
</dbReference>
<evidence type="ECO:0000313" key="3">
    <source>
        <dbReference type="EMBL" id="SEN04193.1"/>
    </source>
</evidence>
<keyword evidence="3" id="KW-0695">RNA-directed DNA polymerase</keyword>
<dbReference type="InterPro" id="IPR051083">
    <property type="entry name" value="GrpII_Intron_Splice-Mob/Def"/>
</dbReference>
<dbReference type="RefSeq" id="WP_091209320.1">
    <property type="nucleotide sequence ID" value="NZ_FOCL01000002.1"/>
</dbReference>
<proteinExistence type="inferred from homology"/>
<evidence type="ECO:0000259" key="2">
    <source>
        <dbReference type="PROSITE" id="PS50878"/>
    </source>
</evidence>
<dbReference type="PANTHER" id="PTHR34047">
    <property type="entry name" value="NUCLEAR INTRON MATURASE 1, MITOCHONDRIAL-RELATED"/>
    <property type="match status" value="1"/>
</dbReference>
<dbReference type="GO" id="GO:0003964">
    <property type="term" value="F:RNA-directed DNA polymerase activity"/>
    <property type="evidence" value="ECO:0007669"/>
    <property type="project" value="UniProtKB-KW"/>
</dbReference>
<evidence type="ECO:0000313" key="4">
    <source>
        <dbReference type="Proteomes" id="UP000198942"/>
    </source>
</evidence>
<reference evidence="4" key="1">
    <citation type="submission" date="2016-10" db="EMBL/GenBank/DDBJ databases">
        <authorList>
            <person name="Varghese N."/>
            <person name="Submissions S."/>
        </authorList>
    </citation>
    <scope>NUCLEOTIDE SEQUENCE [LARGE SCALE GENOMIC DNA]</scope>
    <source>
        <strain evidence="4">Gh-48</strain>
    </source>
</reference>
<dbReference type="PANTHER" id="PTHR34047:SF8">
    <property type="entry name" value="PROTEIN YKFC"/>
    <property type="match status" value="1"/>
</dbReference>
<sequence length="532" mass="62207">MIPPYEKRPAWLKSRGYLHITPKIDVFNRYEEVYTKVNDPNFVARHGFFPLIHSVIKERKYKKLPNGNGRGHSYKKGNEYKKTAKLRPLHYATHIDAIIYGCYAEKLLKLYEDELKEYPGLSDCVIAYRKIEVPDEEEDNADVEESEEQKGKSTIHFAFEAFEEIKKRAQKGCVVLMFDIKSFFSELNHEKLKKAWCDLLKVERLDKANFNVFNAATNFRYILKDELRIGSRSRGKRNGFDEKKLAEIRKYQGIEAFFSSIEDFENAIKTKKLKVYKHPFVKDKKPVGIPQGLPISAVLANLYLLAFDKVILDSIVNKAEGYYRRYSDDIMIICKPEDADWIEQFVLTEIKKSAVEISEEKTEKFLFSQQQISPKINRITAQLLLNGVPIISKPLTYLGFEFYGYKTLIKSANLSKYYRRMISSVKRKAKRAKSANLSSDKIPAIFPRQLRRIYDNANLNKEKVYRKRKSLVKNDQGFYSFKFREVKVKPGSTYISYVRRASLTMAEESIKDQINKHSSVFRKAMARHLKRR</sequence>
<accession>A0A1H8DA76</accession>
<feature type="domain" description="Reverse transcriptase" evidence="2">
    <location>
        <begin position="1"/>
        <end position="402"/>
    </location>
</feature>
<dbReference type="InterPro" id="IPR043502">
    <property type="entry name" value="DNA/RNA_pol_sf"/>
</dbReference>
<dbReference type="Pfam" id="PF00078">
    <property type="entry name" value="RVT_1"/>
    <property type="match status" value="1"/>
</dbReference>
<organism evidence="3 4">
    <name type="scientific">Mucilaginibacter gossypiicola</name>
    <dbReference type="NCBI Taxonomy" id="551995"/>
    <lineage>
        <taxon>Bacteria</taxon>
        <taxon>Pseudomonadati</taxon>
        <taxon>Bacteroidota</taxon>
        <taxon>Sphingobacteriia</taxon>
        <taxon>Sphingobacteriales</taxon>
        <taxon>Sphingobacteriaceae</taxon>
        <taxon>Mucilaginibacter</taxon>
    </lineage>
</organism>
<dbReference type="STRING" id="551995.SAMN05192574_102272"/>
<dbReference type="EMBL" id="FOCL01000002">
    <property type="protein sequence ID" value="SEN04193.1"/>
    <property type="molecule type" value="Genomic_DNA"/>
</dbReference>
<dbReference type="SUPFAM" id="SSF56672">
    <property type="entry name" value="DNA/RNA polymerases"/>
    <property type="match status" value="1"/>
</dbReference>
<comment type="similarity">
    <text evidence="1">Belongs to the bacterial reverse transcriptase family.</text>
</comment>
<keyword evidence="4" id="KW-1185">Reference proteome</keyword>
<gene>
    <name evidence="3" type="ORF">SAMN05192574_102272</name>
</gene>
<protein>
    <submittedName>
        <fullName evidence="3">Reverse transcriptase (RNA-dependent DNA polymerase)</fullName>
    </submittedName>
</protein>
<dbReference type="InterPro" id="IPR000477">
    <property type="entry name" value="RT_dom"/>
</dbReference>
<dbReference type="Proteomes" id="UP000198942">
    <property type="component" value="Unassembled WGS sequence"/>
</dbReference>
<dbReference type="OrthoDB" id="9780724at2"/>